<dbReference type="AlphaFoldDB" id="A0A1Q9QZK0"/>
<dbReference type="Gene3D" id="3.20.20.140">
    <property type="entry name" value="Metal-dependent hydrolases"/>
    <property type="match status" value="1"/>
</dbReference>
<comment type="caution">
    <text evidence="1">The sequence shown here is derived from an EMBL/GenBank/DDBJ whole genome shotgun (WGS) entry which is preliminary data.</text>
</comment>
<evidence type="ECO:0000313" key="1">
    <source>
        <dbReference type="EMBL" id="OLS60462.1"/>
    </source>
</evidence>
<gene>
    <name evidence="1" type="ORF">PSEMO_48730</name>
</gene>
<accession>A0A1Q9QZK0</accession>
<evidence type="ECO:0008006" key="3">
    <source>
        <dbReference type="Google" id="ProtNLM"/>
    </source>
</evidence>
<dbReference type="SUPFAM" id="SSF51556">
    <property type="entry name" value="Metallo-dependent hydrolases"/>
    <property type="match status" value="1"/>
</dbReference>
<sequence>MNAILTPTASEERQARINDLLRGAIDLHCHSGPSVMPRYCDHIEAMREASEAGLKAVLLKDHYYSCTPVTTLLNKHFSELDVHMLSGVPLNNSVGGLNVHAVEHGLNLGAKLVWMPTFSSANHIAHHHQDVKFVEKFPQTTQRMLQPIPLTVLDDDGKLKEEVKAILDLIAAQDVVLSAGHLNIREIWPLFEEARKRGVKRLLVNHPTYVVDATLDDMRQLAREGVFMEHSMCMWVPGSKFKFYDDTFLRQVIEAGTIDLTILGSDLGQQGNPSIADGFRNVIGQLLDLEYSDADIRKMISGNAARLMNL</sequence>
<dbReference type="Proteomes" id="UP000186736">
    <property type="component" value="Unassembled WGS sequence"/>
</dbReference>
<dbReference type="InterPro" id="IPR046249">
    <property type="entry name" value="DUF6282"/>
</dbReference>
<evidence type="ECO:0000313" key="2">
    <source>
        <dbReference type="Proteomes" id="UP000186736"/>
    </source>
</evidence>
<proteinExistence type="predicted"/>
<dbReference type="RefSeq" id="WP_075805562.1">
    <property type="nucleotide sequence ID" value="NZ_MKZO01000047.1"/>
</dbReference>
<dbReference type="EMBL" id="MKZO01000047">
    <property type="protein sequence ID" value="OLS60462.1"/>
    <property type="molecule type" value="Genomic_DNA"/>
</dbReference>
<dbReference type="OrthoDB" id="9789440at2"/>
<organism evidence="1 2">
    <name type="scientific">Pseudomonas putida</name>
    <name type="common">Arthrobacter siderocapsulatus</name>
    <dbReference type="NCBI Taxonomy" id="303"/>
    <lineage>
        <taxon>Bacteria</taxon>
        <taxon>Pseudomonadati</taxon>
        <taxon>Pseudomonadota</taxon>
        <taxon>Gammaproteobacteria</taxon>
        <taxon>Pseudomonadales</taxon>
        <taxon>Pseudomonadaceae</taxon>
        <taxon>Pseudomonas</taxon>
    </lineage>
</organism>
<reference evidence="1 2" key="1">
    <citation type="submission" date="2016-10" db="EMBL/GenBank/DDBJ databases">
        <title>Genome Sequence of Pseudomonas putida GM4FR.</title>
        <authorList>
            <person name="Poehlein A."/>
            <person name="Wemheuer F."/>
            <person name="Hollensteiner J."/>
            <person name="Wemheuer B."/>
        </authorList>
    </citation>
    <scope>NUCLEOTIDE SEQUENCE [LARGE SCALE GENOMIC DNA]</scope>
    <source>
        <strain evidence="1 2">GM4FR</strain>
    </source>
</reference>
<dbReference type="InterPro" id="IPR032466">
    <property type="entry name" value="Metal_Hydrolase"/>
</dbReference>
<protein>
    <recommendedName>
        <fullName evidence="3">Amidohydrolase-related domain-containing protein</fullName>
    </recommendedName>
</protein>
<name>A0A1Q9QZK0_PSEPU</name>
<dbReference type="Pfam" id="PF19799">
    <property type="entry name" value="DUF6282"/>
    <property type="match status" value="1"/>
</dbReference>